<dbReference type="AlphaFoldDB" id="A0A9W7EAE3"/>
<sequence>MVLLSEKLAARVFSDLDWSDLPDVGATCDVMRNMGTRERKRCCFDVLEDEVVWMKIKLFAADFVDPKCWLECMDVDPATQERKCDLYAQEGLESIEDLCGGSEIFEDDGLTYKAVCKAAQVAAIFKPLLDQVRSLGYVEGVDLVAAPYDSRISPSKLDAKFSFFSNLKIKIEELVISFETKGCEGGAVILAHSLGNNILRYFTYFLEFEMGKENAAAWMRKNMESLVLTVAPLLGAPSTVDSFVSGYLDELDAVITGVTKNEVRSLTVSYGSVPLMLPIPTDDTKTDSAHNKINCDRGDYGEPVLKFTSSDFGEGITFTSVPDEDINPQDRESAFKESGQMKEVDPLLLRMETVLKTHYREHEIARRMLEPWYDPPSVNNINCFYGIDLDKVANYKYRANANPGDEDWEQEVGNMGANRRER</sequence>
<dbReference type="InterPro" id="IPR029058">
    <property type="entry name" value="AB_hydrolase_fold"/>
</dbReference>
<name>A0A9W7EAE3_9STRA</name>
<evidence type="ECO:0000256" key="1">
    <source>
        <dbReference type="SAM" id="MobiDB-lite"/>
    </source>
</evidence>
<evidence type="ECO:0000313" key="3">
    <source>
        <dbReference type="Proteomes" id="UP001165122"/>
    </source>
</evidence>
<dbReference type="PANTHER" id="PTHR11440">
    <property type="entry name" value="LECITHIN-CHOLESTEROL ACYLTRANSFERASE-RELATED"/>
    <property type="match status" value="1"/>
</dbReference>
<proteinExistence type="predicted"/>
<accession>A0A9W7EAE3</accession>
<reference evidence="3" key="1">
    <citation type="journal article" date="2023" name="Commun. Biol.">
        <title>Genome analysis of Parmales, the sister group of diatoms, reveals the evolutionary specialization of diatoms from phago-mixotrophs to photoautotrophs.</title>
        <authorList>
            <person name="Ban H."/>
            <person name="Sato S."/>
            <person name="Yoshikawa S."/>
            <person name="Yamada K."/>
            <person name="Nakamura Y."/>
            <person name="Ichinomiya M."/>
            <person name="Sato N."/>
            <person name="Blanc-Mathieu R."/>
            <person name="Endo H."/>
            <person name="Kuwata A."/>
            <person name="Ogata H."/>
        </authorList>
    </citation>
    <scope>NUCLEOTIDE SEQUENCE [LARGE SCALE GENOMIC DNA]</scope>
    <source>
        <strain evidence="3">NIES 3700</strain>
    </source>
</reference>
<dbReference type="OrthoDB" id="190846at2759"/>
<dbReference type="Pfam" id="PF02450">
    <property type="entry name" value="LCAT"/>
    <property type="match status" value="1"/>
</dbReference>
<dbReference type="InterPro" id="IPR003386">
    <property type="entry name" value="LACT/PDAT_acylTrfase"/>
</dbReference>
<protein>
    <submittedName>
        <fullName evidence="2">Uncharacterized protein</fullName>
    </submittedName>
</protein>
<dbReference type="GO" id="GO:0006629">
    <property type="term" value="P:lipid metabolic process"/>
    <property type="evidence" value="ECO:0007669"/>
    <property type="project" value="InterPro"/>
</dbReference>
<comment type="caution">
    <text evidence="2">The sequence shown here is derived from an EMBL/GenBank/DDBJ whole genome shotgun (WGS) entry which is preliminary data.</text>
</comment>
<feature type="region of interest" description="Disordered" evidence="1">
    <location>
        <begin position="401"/>
        <end position="422"/>
    </location>
</feature>
<organism evidence="2 3">
    <name type="scientific">Triparma laevis f. longispina</name>
    <dbReference type="NCBI Taxonomy" id="1714387"/>
    <lineage>
        <taxon>Eukaryota</taxon>
        <taxon>Sar</taxon>
        <taxon>Stramenopiles</taxon>
        <taxon>Ochrophyta</taxon>
        <taxon>Bolidophyceae</taxon>
        <taxon>Parmales</taxon>
        <taxon>Triparmaceae</taxon>
        <taxon>Triparma</taxon>
    </lineage>
</organism>
<dbReference type="Gene3D" id="3.40.50.1820">
    <property type="entry name" value="alpha/beta hydrolase"/>
    <property type="match status" value="1"/>
</dbReference>
<dbReference type="GO" id="GO:0008374">
    <property type="term" value="F:O-acyltransferase activity"/>
    <property type="evidence" value="ECO:0007669"/>
    <property type="project" value="InterPro"/>
</dbReference>
<keyword evidence="3" id="KW-1185">Reference proteome</keyword>
<dbReference type="Proteomes" id="UP001165122">
    <property type="component" value="Unassembled WGS sequence"/>
</dbReference>
<evidence type="ECO:0000313" key="2">
    <source>
        <dbReference type="EMBL" id="GMH74179.1"/>
    </source>
</evidence>
<gene>
    <name evidence="2" type="ORF">TrLO_g13847</name>
</gene>
<dbReference type="EMBL" id="BRXW01000692">
    <property type="protein sequence ID" value="GMH74179.1"/>
    <property type="molecule type" value="Genomic_DNA"/>
</dbReference>